<evidence type="ECO:0000256" key="1">
    <source>
        <dbReference type="SAM" id="Coils"/>
    </source>
</evidence>
<evidence type="ECO:0000313" key="3">
    <source>
        <dbReference type="Proteomes" id="UP000827892"/>
    </source>
</evidence>
<keyword evidence="1" id="KW-0175">Coiled coil</keyword>
<evidence type="ECO:0000313" key="2">
    <source>
        <dbReference type="EMBL" id="ULT84836.1"/>
    </source>
</evidence>
<dbReference type="Proteomes" id="UP000827892">
    <property type="component" value="Chromosome X"/>
</dbReference>
<dbReference type="EMBL" id="CP090896">
    <property type="protein sequence ID" value="ULT84836.1"/>
    <property type="molecule type" value="Genomic_DNA"/>
</dbReference>
<proteinExistence type="predicted"/>
<accession>A0AAE8ZX08</accession>
<gene>
    <name evidence="2" type="ORF">L3Y34_013487</name>
</gene>
<dbReference type="AlphaFoldDB" id="A0AAE8ZX08"/>
<protein>
    <submittedName>
        <fullName evidence="2">Uncharacterized protein</fullName>
    </submittedName>
</protein>
<name>A0AAE8ZX08_CAEBR</name>
<feature type="coiled-coil region" evidence="1">
    <location>
        <begin position="184"/>
        <end position="244"/>
    </location>
</feature>
<organism evidence="2 3">
    <name type="scientific">Caenorhabditis briggsae</name>
    <dbReference type="NCBI Taxonomy" id="6238"/>
    <lineage>
        <taxon>Eukaryota</taxon>
        <taxon>Metazoa</taxon>
        <taxon>Ecdysozoa</taxon>
        <taxon>Nematoda</taxon>
        <taxon>Chromadorea</taxon>
        <taxon>Rhabditida</taxon>
        <taxon>Rhabditina</taxon>
        <taxon>Rhabditomorpha</taxon>
        <taxon>Rhabditoidea</taxon>
        <taxon>Rhabditidae</taxon>
        <taxon>Peloderinae</taxon>
        <taxon>Caenorhabditis</taxon>
    </lineage>
</organism>
<sequence length="306" mass="36310">MLSTLREMSQFHGKTLPWWRQIRLWYLWCTDKSQRVRFYSKKEMRRLNAIIKEKYEKLPRAHELDNFPSPMVLESWGLSASFQQRFESINIYEVSEEIKLIAAEAALRDCQNDHISFGVKATYDLLSGEERDWQYICYFCGTNERHASGFCSQLTRVEHFDRLIASTAADYEISLKAYHELDVKLELQVLKEKQKKAMKVLEKRQRKAKGHHRDALVDEIKLLAQKQMEEYDALQMKLETKMTQEMQRMSACFAKTIQQDRERYVKMDEQTGGRKDVKYRHDLKLDPILSHAALSTIKQWLSVLEQ</sequence>
<reference evidence="2 3" key="1">
    <citation type="submission" date="2022-05" db="EMBL/GenBank/DDBJ databases">
        <title>Chromosome-level reference genomes for two strains of Caenorhabditis briggsae: an improved platform for comparative genomics.</title>
        <authorList>
            <person name="Stevens L."/>
            <person name="Andersen E.C."/>
        </authorList>
    </citation>
    <scope>NUCLEOTIDE SEQUENCE [LARGE SCALE GENOMIC DNA]</scope>
    <source>
        <strain evidence="2">QX1410_ONT</strain>
        <tissue evidence="2">Whole-organism</tissue>
    </source>
</reference>